<dbReference type="EMBL" id="OW240912">
    <property type="protein sequence ID" value="CAH2221009.1"/>
    <property type="molecule type" value="Genomic_DNA"/>
</dbReference>
<proteinExistence type="predicted"/>
<gene>
    <name evidence="1" type="ORF">PECUL_23A058456</name>
</gene>
<accession>A0AAD1R261</accession>
<dbReference type="Proteomes" id="UP001295444">
    <property type="component" value="Chromosome 01"/>
</dbReference>
<protein>
    <submittedName>
        <fullName evidence="1">Uncharacterized protein</fullName>
    </submittedName>
</protein>
<organism evidence="1 2">
    <name type="scientific">Pelobates cultripes</name>
    <name type="common">Western spadefoot toad</name>
    <dbReference type="NCBI Taxonomy" id="61616"/>
    <lineage>
        <taxon>Eukaryota</taxon>
        <taxon>Metazoa</taxon>
        <taxon>Chordata</taxon>
        <taxon>Craniata</taxon>
        <taxon>Vertebrata</taxon>
        <taxon>Euteleostomi</taxon>
        <taxon>Amphibia</taxon>
        <taxon>Batrachia</taxon>
        <taxon>Anura</taxon>
        <taxon>Pelobatoidea</taxon>
        <taxon>Pelobatidae</taxon>
        <taxon>Pelobates</taxon>
    </lineage>
</organism>
<sequence length="60" mass="7001">MEVLPNAFQYQCQPPVYDIMQYPGSLQNAKNSYVVLLLIYKILLEIKNVQRYQPPGDRAQ</sequence>
<name>A0AAD1R261_PELCU</name>
<reference evidence="1" key="1">
    <citation type="submission" date="2022-03" db="EMBL/GenBank/DDBJ databases">
        <authorList>
            <person name="Alioto T."/>
            <person name="Alioto T."/>
            <person name="Gomez Garrido J."/>
        </authorList>
    </citation>
    <scope>NUCLEOTIDE SEQUENCE</scope>
</reference>
<evidence type="ECO:0000313" key="1">
    <source>
        <dbReference type="EMBL" id="CAH2221009.1"/>
    </source>
</evidence>
<dbReference type="AlphaFoldDB" id="A0AAD1R261"/>
<keyword evidence="2" id="KW-1185">Reference proteome</keyword>
<evidence type="ECO:0000313" key="2">
    <source>
        <dbReference type="Proteomes" id="UP001295444"/>
    </source>
</evidence>